<organism evidence="3 4">
    <name type="scientific">Tanacetum coccineum</name>
    <dbReference type="NCBI Taxonomy" id="301880"/>
    <lineage>
        <taxon>Eukaryota</taxon>
        <taxon>Viridiplantae</taxon>
        <taxon>Streptophyta</taxon>
        <taxon>Embryophyta</taxon>
        <taxon>Tracheophyta</taxon>
        <taxon>Spermatophyta</taxon>
        <taxon>Magnoliopsida</taxon>
        <taxon>eudicotyledons</taxon>
        <taxon>Gunneridae</taxon>
        <taxon>Pentapetalae</taxon>
        <taxon>asterids</taxon>
        <taxon>campanulids</taxon>
        <taxon>Asterales</taxon>
        <taxon>Asteraceae</taxon>
        <taxon>Asteroideae</taxon>
        <taxon>Anthemideae</taxon>
        <taxon>Anthemidinae</taxon>
        <taxon>Tanacetum</taxon>
    </lineage>
</organism>
<evidence type="ECO:0000259" key="2">
    <source>
        <dbReference type="Pfam" id="PF13976"/>
    </source>
</evidence>
<dbReference type="InterPro" id="IPR036397">
    <property type="entry name" value="RNaseH_sf"/>
</dbReference>
<evidence type="ECO:0000256" key="1">
    <source>
        <dbReference type="SAM" id="MobiDB-lite"/>
    </source>
</evidence>
<dbReference type="Gene3D" id="3.30.420.10">
    <property type="entry name" value="Ribonuclease H-like superfamily/Ribonuclease H"/>
    <property type="match status" value="1"/>
</dbReference>
<feature type="region of interest" description="Disordered" evidence="1">
    <location>
        <begin position="268"/>
        <end position="288"/>
    </location>
</feature>
<dbReference type="SUPFAM" id="SSF53098">
    <property type="entry name" value="Ribonuclease H-like"/>
    <property type="match status" value="1"/>
</dbReference>
<keyword evidence="4" id="KW-1185">Reference proteome</keyword>
<proteinExistence type="predicted"/>
<dbReference type="EMBL" id="BQNB010019380">
    <property type="protein sequence ID" value="GJT84687.1"/>
    <property type="molecule type" value="Genomic_DNA"/>
</dbReference>
<dbReference type="Pfam" id="PF13976">
    <property type="entry name" value="gag_pre-integrs"/>
    <property type="match status" value="1"/>
</dbReference>
<dbReference type="InterPro" id="IPR012337">
    <property type="entry name" value="RNaseH-like_sf"/>
</dbReference>
<gene>
    <name evidence="3" type="ORF">Tco_1066404</name>
</gene>
<name>A0ABQ5HBP2_9ASTR</name>
<dbReference type="Proteomes" id="UP001151760">
    <property type="component" value="Unassembled WGS sequence"/>
</dbReference>
<dbReference type="InterPro" id="IPR039537">
    <property type="entry name" value="Retrotran_Ty1/copia-like"/>
</dbReference>
<dbReference type="InterPro" id="IPR025724">
    <property type="entry name" value="GAG-pre-integrase_dom"/>
</dbReference>
<feature type="domain" description="GAG-pre-integrase" evidence="2">
    <location>
        <begin position="93"/>
        <end position="164"/>
    </location>
</feature>
<sequence>MIGQRSQLINFVDKFLGTVRFGNDQIAKIMRYGDYQIGNVIISKVYYVEGFGHNLFLVGQFCDSDLEVAFRKHTYFVHNLEGVDLLKGFRDTNLYTLSLDDMVQSSPICLLFKGSKTKSWLWYRRLSHLNFCPINELAKQGLVRGLPTLKYKKDHFCSACSLGKIKKHTHKPKFEDSIQEKLYLLHMDLCGPMRIESINEKKYILVIVDDYSRFTWAEAVATACYTQNRSLIRKRHNKTPYELLHDKKPDLKYLHVFGALCYPTNDNEDLEPSSQESSSNVQPANPPFEHLSKWTKNHPLENLIGNPSRPVSTRCQIQTDDMWCFLNAFLTSVEPKNFKEALLESSWIDAMKEEIHEFERLQVWELILRTNMGTIDINTLTIEQYLSLTRRDRPGVVMPELKNDVDFEIKSQFMSELRCNLFAGTDDEDPHEHMQRVLEITNLFHIPGVTRDAVMLRVFHTTLTGAARRWKNMLPAGCPQHDLNNHQKVQIFYNGLDIPSRKMVDSQGLIPMMPPAEALKSIQNMADHSQNYFGRDMRKLKESINAIYVGCKNCEEVHLTKECPLNENGKEVEHERAEQLTQEILTNNMVDNAKTKMRKDIEVRKEPVPFHLPNVNPYVEPIVPRVPFPRHLKDQEDEAQAFRMLEGLKMLKINRYLIHDVKRMPEYLMETQKEKLELLLTSDP</sequence>
<reference evidence="3" key="1">
    <citation type="journal article" date="2022" name="Int. J. Mol. Sci.">
        <title>Draft Genome of Tanacetum Coccineum: Genomic Comparison of Closely Related Tanacetum-Family Plants.</title>
        <authorList>
            <person name="Yamashiro T."/>
            <person name="Shiraishi A."/>
            <person name="Nakayama K."/>
            <person name="Satake H."/>
        </authorList>
    </citation>
    <scope>NUCLEOTIDE SEQUENCE</scope>
</reference>
<comment type="caution">
    <text evidence="3">The sequence shown here is derived from an EMBL/GenBank/DDBJ whole genome shotgun (WGS) entry which is preliminary data.</text>
</comment>
<dbReference type="PANTHER" id="PTHR42648:SF18">
    <property type="entry name" value="RETROTRANSPOSON, UNCLASSIFIED-LIKE PROTEIN"/>
    <property type="match status" value="1"/>
</dbReference>
<protein>
    <submittedName>
        <fullName evidence="3">Retrovirus-related pol polyprotein from transposon TNT 1-94</fullName>
    </submittedName>
</protein>
<dbReference type="PANTHER" id="PTHR42648">
    <property type="entry name" value="TRANSPOSASE, PUTATIVE-RELATED"/>
    <property type="match status" value="1"/>
</dbReference>
<reference evidence="3" key="2">
    <citation type="submission" date="2022-01" db="EMBL/GenBank/DDBJ databases">
        <authorList>
            <person name="Yamashiro T."/>
            <person name="Shiraishi A."/>
            <person name="Satake H."/>
            <person name="Nakayama K."/>
        </authorList>
    </citation>
    <scope>NUCLEOTIDE SEQUENCE</scope>
</reference>
<evidence type="ECO:0000313" key="4">
    <source>
        <dbReference type="Proteomes" id="UP001151760"/>
    </source>
</evidence>
<feature type="compositionally biased region" description="Polar residues" evidence="1">
    <location>
        <begin position="272"/>
        <end position="283"/>
    </location>
</feature>
<evidence type="ECO:0000313" key="3">
    <source>
        <dbReference type="EMBL" id="GJT84687.1"/>
    </source>
</evidence>
<accession>A0ABQ5HBP2</accession>